<organism evidence="3 4">
    <name type="scientific">Lasiodiplodia theobromae</name>
    <dbReference type="NCBI Taxonomy" id="45133"/>
    <lineage>
        <taxon>Eukaryota</taxon>
        <taxon>Fungi</taxon>
        <taxon>Dikarya</taxon>
        <taxon>Ascomycota</taxon>
        <taxon>Pezizomycotina</taxon>
        <taxon>Dothideomycetes</taxon>
        <taxon>Dothideomycetes incertae sedis</taxon>
        <taxon>Botryosphaeriales</taxon>
        <taxon>Botryosphaeriaceae</taxon>
        <taxon>Lasiodiplodia</taxon>
    </lineage>
</organism>
<accession>A0A5N5D6R2</accession>
<reference evidence="3 4" key="1">
    <citation type="journal article" date="2019" name="Sci. Rep.">
        <title>A multi-omics analysis of the grapevine pathogen Lasiodiplodia theobromae reveals that temperature affects the expression of virulence- and pathogenicity-related genes.</title>
        <authorList>
            <person name="Felix C."/>
            <person name="Meneses R."/>
            <person name="Goncalves M.F.M."/>
            <person name="Tilleman L."/>
            <person name="Duarte A.S."/>
            <person name="Jorrin-Novo J.V."/>
            <person name="Van de Peer Y."/>
            <person name="Deforce D."/>
            <person name="Van Nieuwerburgh F."/>
            <person name="Esteves A.C."/>
            <person name="Alves A."/>
        </authorList>
    </citation>
    <scope>NUCLEOTIDE SEQUENCE [LARGE SCALE GENOMIC DNA]</scope>
    <source>
        <strain evidence="3 4">LA-SOL3</strain>
    </source>
</reference>
<evidence type="ECO:0000313" key="3">
    <source>
        <dbReference type="EMBL" id="KAB2573466.1"/>
    </source>
</evidence>
<evidence type="ECO:0000256" key="1">
    <source>
        <dbReference type="SAM" id="MobiDB-lite"/>
    </source>
</evidence>
<dbReference type="AlphaFoldDB" id="A0A5N5D6R2"/>
<dbReference type="EMBL" id="VCHE01000058">
    <property type="protein sequence ID" value="KAB2573466.1"/>
    <property type="molecule type" value="Genomic_DNA"/>
</dbReference>
<gene>
    <name evidence="3" type="ORF">DBV05_g7886</name>
</gene>
<dbReference type="OrthoDB" id="3960376at2759"/>
<sequence length="229" mass="25720">MLSSVLTAALLALQAPQSVLAGPIHAPDLQRRDDRRPTPSKSEVEDMMEPWNDYGIEHVFYTLTQTEAKKWANDHFDDFSRITIWDTDEDLQNGPIWEDYGEVQNLWVEVYTEQAQGVAWVMYVDGSKIPSNSESAYDNIEKTILERNAKDDGNTLFEVIQVSAANTNEIYQILPVDVRDFSGCSWHGEAPDCDAQCPDGTNEITRSHYGDDPNGKCTGHGKKVFCCPA</sequence>
<keyword evidence="4" id="KW-1185">Reference proteome</keyword>
<dbReference type="Proteomes" id="UP000325902">
    <property type="component" value="Unassembled WGS sequence"/>
</dbReference>
<evidence type="ECO:0000256" key="2">
    <source>
        <dbReference type="SAM" id="SignalP"/>
    </source>
</evidence>
<proteinExistence type="predicted"/>
<comment type="caution">
    <text evidence="3">The sequence shown here is derived from an EMBL/GenBank/DDBJ whole genome shotgun (WGS) entry which is preliminary data.</text>
</comment>
<name>A0A5N5D6R2_9PEZI</name>
<keyword evidence="2" id="KW-0732">Signal</keyword>
<protein>
    <submittedName>
        <fullName evidence="3">Uncharacterized protein</fullName>
    </submittedName>
</protein>
<feature type="chain" id="PRO_5024824091" evidence="2">
    <location>
        <begin position="22"/>
        <end position="229"/>
    </location>
</feature>
<evidence type="ECO:0000313" key="4">
    <source>
        <dbReference type="Proteomes" id="UP000325902"/>
    </source>
</evidence>
<feature type="region of interest" description="Disordered" evidence="1">
    <location>
        <begin position="24"/>
        <end position="45"/>
    </location>
</feature>
<feature type="compositionally biased region" description="Basic and acidic residues" evidence="1">
    <location>
        <begin position="28"/>
        <end position="37"/>
    </location>
</feature>
<feature type="signal peptide" evidence="2">
    <location>
        <begin position="1"/>
        <end position="21"/>
    </location>
</feature>